<dbReference type="AlphaFoldDB" id="A0A437CF38"/>
<accession>A0A437CF38</accession>
<sequence length="73" mass="8116">MSVSSPGEAKLIPESWWKLSKGNRLSVSFTSIYTAAGRGQDRGLDGWDKGTKSREQMQEGQLLKRLCLLSSEK</sequence>
<protein>
    <submittedName>
        <fullName evidence="1">Uncharacterized protein</fullName>
    </submittedName>
</protein>
<name>A0A437CF38_ORYJA</name>
<proteinExistence type="predicted"/>
<dbReference type="Proteomes" id="UP000283210">
    <property type="component" value="Chromosome 17"/>
</dbReference>
<keyword evidence="2" id="KW-1185">Reference proteome</keyword>
<reference evidence="1 2" key="1">
    <citation type="submission" date="2018-11" db="EMBL/GenBank/DDBJ databases">
        <authorList>
            <person name="Lopez-Roques C."/>
            <person name="Donnadieu C."/>
            <person name="Bouchez O."/>
            <person name="Klopp C."/>
            <person name="Cabau C."/>
            <person name="Zahm M."/>
        </authorList>
    </citation>
    <scope>NUCLEOTIDE SEQUENCE [LARGE SCALE GENOMIC DNA]</scope>
    <source>
        <strain evidence="1">RS831</strain>
        <tissue evidence="1">Whole body</tissue>
    </source>
</reference>
<evidence type="ECO:0000313" key="2">
    <source>
        <dbReference type="Proteomes" id="UP000283210"/>
    </source>
</evidence>
<gene>
    <name evidence="1" type="ORF">OJAV_G00170810</name>
</gene>
<reference evidence="1 2" key="2">
    <citation type="submission" date="2019-01" db="EMBL/GenBank/DDBJ databases">
        <title>A chromosome length genome reference of the Java medaka (oryzias javanicus).</title>
        <authorList>
            <person name="Herpin A."/>
            <person name="Takehana Y."/>
            <person name="Naruse K."/>
            <person name="Ansai S."/>
            <person name="Kawaguchi M."/>
        </authorList>
    </citation>
    <scope>NUCLEOTIDE SEQUENCE [LARGE SCALE GENOMIC DNA]</scope>
    <source>
        <strain evidence="1">RS831</strain>
        <tissue evidence="1">Whole body</tissue>
    </source>
</reference>
<organism evidence="1 2">
    <name type="scientific">Oryzias javanicus</name>
    <name type="common">Javanese ricefish</name>
    <name type="synonym">Aplocheilus javanicus</name>
    <dbReference type="NCBI Taxonomy" id="123683"/>
    <lineage>
        <taxon>Eukaryota</taxon>
        <taxon>Metazoa</taxon>
        <taxon>Chordata</taxon>
        <taxon>Craniata</taxon>
        <taxon>Vertebrata</taxon>
        <taxon>Euteleostomi</taxon>
        <taxon>Actinopterygii</taxon>
        <taxon>Neopterygii</taxon>
        <taxon>Teleostei</taxon>
        <taxon>Neoteleostei</taxon>
        <taxon>Acanthomorphata</taxon>
        <taxon>Ovalentaria</taxon>
        <taxon>Atherinomorphae</taxon>
        <taxon>Beloniformes</taxon>
        <taxon>Adrianichthyidae</taxon>
        <taxon>Oryziinae</taxon>
        <taxon>Oryzias</taxon>
    </lineage>
</organism>
<dbReference type="EMBL" id="CM012453">
    <property type="protein sequence ID" value="RVE61455.1"/>
    <property type="molecule type" value="Genomic_DNA"/>
</dbReference>
<evidence type="ECO:0000313" key="1">
    <source>
        <dbReference type="EMBL" id="RVE61455.1"/>
    </source>
</evidence>